<dbReference type="EMBL" id="DXFT01000047">
    <property type="protein sequence ID" value="HIX02949.1"/>
    <property type="molecule type" value="Genomic_DNA"/>
</dbReference>
<dbReference type="AlphaFoldDB" id="A0A9D2AAW1"/>
<evidence type="ECO:0000313" key="3">
    <source>
        <dbReference type="Proteomes" id="UP000824202"/>
    </source>
</evidence>
<feature type="domain" description="Transposase InsH N-terminal" evidence="1">
    <location>
        <begin position="15"/>
        <end position="82"/>
    </location>
</feature>
<accession>A0A9D2AAW1</accession>
<feature type="non-terminal residue" evidence="2">
    <location>
        <position position="82"/>
    </location>
</feature>
<evidence type="ECO:0000313" key="2">
    <source>
        <dbReference type="EMBL" id="HIX02949.1"/>
    </source>
</evidence>
<proteinExistence type="predicted"/>
<dbReference type="PANTHER" id="PTHR33803">
    <property type="entry name" value="IS1478 TRANSPOSASE"/>
    <property type="match status" value="1"/>
</dbReference>
<comment type="caution">
    <text evidence="2">The sequence shown here is derived from an EMBL/GenBank/DDBJ whole genome shotgun (WGS) entry which is preliminary data.</text>
</comment>
<reference evidence="2" key="1">
    <citation type="journal article" date="2021" name="PeerJ">
        <title>Extensive microbial diversity within the chicken gut microbiome revealed by metagenomics and culture.</title>
        <authorList>
            <person name="Gilroy R."/>
            <person name="Ravi A."/>
            <person name="Getino M."/>
            <person name="Pursley I."/>
            <person name="Horton D.L."/>
            <person name="Alikhan N.F."/>
            <person name="Baker D."/>
            <person name="Gharbi K."/>
            <person name="Hall N."/>
            <person name="Watson M."/>
            <person name="Adriaenssens E.M."/>
            <person name="Foster-Nyarko E."/>
            <person name="Jarju S."/>
            <person name="Secka A."/>
            <person name="Antonio M."/>
            <person name="Oren A."/>
            <person name="Chaudhuri R.R."/>
            <person name="La Ragione R."/>
            <person name="Hildebrand F."/>
            <person name="Pallen M.J."/>
        </authorList>
    </citation>
    <scope>NUCLEOTIDE SEQUENCE</scope>
    <source>
        <strain evidence="2">23274</strain>
    </source>
</reference>
<organism evidence="2 3">
    <name type="scientific">Candidatus Odoribacter faecigallinarum</name>
    <dbReference type="NCBI Taxonomy" id="2838706"/>
    <lineage>
        <taxon>Bacteria</taxon>
        <taxon>Pseudomonadati</taxon>
        <taxon>Bacteroidota</taxon>
        <taxon>Bacteroidia</taxon>
        <taxon>Bacteroidales</taxon>
        <taxon>Odoribacteraceae</taxon>
        <taxon>Odoribacter</taxon>
    </lineage>
</organism>
<name>A0A9D2AAW1_9BACT</name>
<gene>
    <name evidence="2" type="ORF">H9863_02380</name>
</gene>
<dbReference type="PANTHER" id="PTHR33803:SF3">
    <property type="entry name" value="BLL1974 PROTEIN"/>
    <property type="match status" value="1"/>
</dbReference>
<reference evidence="2" key="2">
    <citation type="submission" date="2021-04" db="EMBL/GenBank/DDBJ databases">
        <authorList>
            <person name="Gilroy R."/>
        </authorList>
    </citation>
    <scope>NUCLEOTIDE SEQUENCE</scope>
    <source>
        <strain evidence="2">23274</strain>
    </source>
</reference>
<sequence>MTNKTCPQPSLFSSLADQLNPKHPLYLLADKIDWQRFEASFSPLYSADNGRPAKPIRLMCGLLILKHVRNLSDESVVEQWSE</sequence>
<dbReference type="Pfam" id="PF05598">
    <property type="entry name" value="DUF772"/>
    <property type="match status" value="1"/>
</dbReference>
<dbReference type="Proteomes" id="UP000824202">
    <property type="component" value="Unassembled WGS sequence"/>
</dbReference>
<evidence type="ECO:0000259" key="1">
    <source>
        <dbReference type="Pfam" id="PF05598"/>
    </source>
</evidence>
<dbReference type="InterPro" id="IPR008490">
    <property type="entry name" value="Transposase_InsH_N"/>
</dbReference>
<protein>
    <submittedName>
        <fullName evidence="2">Transposase</fullName>
    </submittedName>
</protein>